<dbReference type="EMBL" id="VSRR010005103">
    <property type="protein sequence ID" value="MPC41556.1"/>
    <property type="molecule type" value="Genomic_DNA"/>
</dbReference>
<protein>
    <submittedName>
        <fullName evidence="1">Uncharacterized protein</fullName>
    </submittedName>
</protein>
<evidence type="ECO:0000313" key="2">
    <source>
        <dbReference type="Proteomes" id="UP000324222"/>
    </source>
</evidence>
<comment type="caution">
    <text evidence="1">The sequence shown here is derived from an EMBL/GenBank/DDBJ whole genome shotgun (WGS) entry which is preliminary data.</text>
</comment>
<dbReference type="AlphaFoldDB" id="A0A5B7F8E3"/>
<evidence type="ECO:0000313" key="1">
    <source>
        <dbReference type="EMBL" id="MPC41556.1"/>
    </source>
</evidence>
<reference evidence="1 2" key="1">
    <citation type="submission" date="2019-05" db="EMBL/GenBank/DDBJ databases">
        <title>Another draft genome of Portunus trituberculatus and its Hox gene families provides insights of decapod evolution.</title>
        <authorList>
            <person name="Jeong J.-H."/>
            <person name="Song I."/>
            <person name="Kim S."/>
            <person name="Choi T."/>
            <person name="Kim D."/>
            <person name="Ryu S."/>
            <person name="Kim W."/>
        </authorList>
    </citation>
    <scope>NUCLEOTIDE SEQUENCE [LARGE SCALE GENOMIC DNA]</scope>
    <source>
        <tissue evidence="1">Muscle</tissue>
    </source>
</reference>
<gene>
    <name evidence="1" type="ORF">E2C01_035155</name>
</gene>
<proteinExistence type="predicted"/>
<accession>A0A5B7F8E3</accession>
<organism evidence="1 2">
    <name type="scientific">Portunus trituberculatus</name>
    <name type="common">Swimming crab</name>
    <name type="synonym">Neptunus trituberculatus</name>
    <dbReference type="NCBI Taxonomy" id="210409"/>
    <lineage>
        <taxon>Eukaryota</taxon>
        <taxon>Metazoa</taxon>
        <taxon>Ecdysozoa</taxon>
        <taxon>Arthropoda</taxon>
        <taxon>Crustacea</taxon>
        <taxon>Multicrustacea</taxon>
        <taxon>Malacostraca</taxon>
        <taxon>Eumalacostraca</taxon>
        <taxon>Eucarida</taxon>
        <taxon>Decapoda</taxon>
        <taxon>Pleocyemata</taxon>
        <taxon>Brachyura</taxon>
        <taxon>Eubrachyura</taxon>
        <taxon>Portunoidea</taxon>
        <taxon>Portunidae</taxon>
        <taxon>Portuninae</taxon>
        <taxon>Portunus</taxon>
    </lineage>
</organism>
<name>A0A5B7F8E3_PORTR</name>
<dbReference type="Proteomes" id="UP000324222">
    <property type="component" value="Unassembled WGS sequence"/>
</dbReference>
<keyword evidence="2" id="KW-1185">Reference proteome</keyword>
<sequence>MGANQQLTVWTGTADLMGMLTSAEGDLVKCITHRTISLGALQKHTTKQHVILRVIVITTNMMLNRLKTREASGRV</sequence>